<feature type="region of interest" description="Disordered" evidence="8">
    <location>
        <begin position="263"/>
        <end position="346"/>
    </location>
</feature>
<sequence>MWRIRQFFSITIPQLKYTIITSSTLMLVGSLTYFDLIFVLTGGGPGDATRILALDMYIIILPIYYVVITTFKNQGDYFSSNPLSLPIPPTFTAYGQVIEAGLGLAIPLQATIIPIYLIITKIHMYDSLGALILPSIAFGLPLTVLILSNFPRDVPKELFESMRLEGCTDWQMAWRLAFPLTRPAVVTVGIYNGLNVWNGFLFPLILTQSPDKRVMPLGLWAFQGEYSVNIPAVLAAVVLSTLPILVLYVVGRRQLLSGLRQASANGRTVGRTPSADRRAAARGSAERLAPRQSPASGSNTRRGHDQGSQPRQLAGPGEVDEPEPVRGHHGRGRDRALPAARSCPEA</sequence>
<feature type="compositionally biased region" description="Basic and acidic residues" evidence="8">
    <location>
        <begin position="274"/>
        <end position="289"/>
    </location>
</feature>
<proteinExistence type="inferred from homology"/>
<dbReference type="HOGENOM" id="CLU_801248_0_0_11"/>
<name>F5XL28_MICPN</name>
<evidence type="ECO:0000313" key="10">
    <source>
        <dbReference type="EMBL" id="BAK33716.1"/>
    </source>
</evidence>
<evidence type="ECO:0000256" key="8">
    <source>
        <dbReference type="SAM" id="MobiDB-lite"/>
    </source>
</evidence>
<evidence type="ECO:0000256" key="7">
    <source>
        <dbReference type="RuleBase" id="RU363032"/>
    </source>
</evidence>
<dbReference type="Pfam" id="PF00528">
    <property type="entry name" value="BPD_transp_1"/>
    <property type="match status" value="1"/>
</dbReference>
<accession>F5XL28</accession>
<comment type="similarity">
    <text evidence="7">Belongs to the binding-protein-dependent transport system permease family.</text>
</comment>
<dbReference type="STRING" id="1032480.MLP_07020"/>
<evidence type="ECO:0000256" key="4">
    <source>
        <dbReference type="ARBA" id="ARBA00022692"/>
    </source>
</evidence>
<feature type="transmembrane region" description="Helical" evidence="7">
    <location>
        <begin position="91"/>
        <end position="119"/>
    </location>
</feature>
<dbReference type="CDD" id="cd06261">
    <property type="entry name" value="TM_PBP2"/>
    <property type="match status" value="2"/>
</dbReference>
<evidence type="ECO:0000313" key="11">
    <source>
        <dbReference type="Proteomes" id="UP000007947"/>
    </source>
</evidence>
<dbReference type="InterPro" id="IPR000515">
    <property type="entry name" value="MetI-like"/>
</dbReference>
<dbReference type="AlphaFoldDB" id="F5XL28"/>
<feature type="transmembrane region" description="Helical" evidence="7">
    <location>
        <begin position="131"/>
        <end position="150"/>
    </location>
</feature>
<feature type="transmembrane region" description="Helical" evidence="7">
    <location>
        <begin position="20"/>
        <end position="40"/>
    </location>
</feature>
<keyword evidence="2 7" id="KW-0813">Transport</keyword>
<dbReference type="SUPFAM" id="SSF161098">
    <property type="entry name" value="MetI-like"/>
    <property type="match status" value="2"/>
</dbReference>
<evidence type="ECO:0000256" key="6">
    <source>
        <dbReference type="ARBA" id="ARBA00023136"/>
    </source>
</evidence>
<evidence type="ECO:0000259" key="9">
    <source>
        <dbReference type="PROSITE" id="PS50928"/>
    </source>
</evidence>
<evidence type="ECO:0000256" key="2">
    <source>
        <dbReference type="ARBA" id="ARBA00022448"/>
    </source>
</evidence>
<dbReference type="GO" id="GO:0005886">
    <property type="term" value="C:plasma membrane"/>
    <property type="evidence" value="ECO:0007669"/>
    <property type="project" value="UniProtKB-SubCell"/>
</dbReference>
<dbReference type="KEGG" id="mph:MLP_07020"/>
<dbReference type="InterPro" id="IPR035906">
    <property type="entry name" value="MetI-like_sf"/>
</dbReference>
<protein>
    <recommendedName>
        <fullName evidence="9">ABC transmembrane type-1 domain-containing protein</fullName>
    </recommendedName>
</protein>
<dbReference type="EMBL" id="AP012204">
    <property type="protein sequence ID" value="BAK33716.1"/>
    <property type="molecule type" value="Genomic_DNA"/>
</dbReference>
<reference evidence="10 11" key="1">
    <citation type="submission" date="2011-05" db="EMBL/GenBank/DDBJ databases">
        <title>Whole genome sequence of Microlunatus phosphovorus NM-1.</title>
        <authorList>
            <person name="Hosoyama A."/>
            <person name="Sasaki K."/>
            <person name="Harada T."/>
            <person name="Igarashi R."/>
            <person name="Kawakoshi A."/>
            <person name="Sasagawa M."/>
            <person name="Fukada J."/>
            <person name="Nakamura S."/>
            <person name="Katano Y."/>
            <person name="Hanada S."/>
            <person name="Kamagata Y."/>
            <person name="Nakamura N."/>
            <person name="Yamazaki S."/>
            <person name="Fujita N."/>
        </authorList>
    </citation>
    <scope>NUCLEOTIDE SEQUENCE [LARGE SCALE GENOMIC DNA]</scope>
    <source>
        <strain evidence="11">ATCC 700054 / DSM 10555 / JCM 9379 / NBRC 101784 / NCIMB 13414 / VKM Ac-1990 / NM-1</strain>
    </source>
</reference>
<dbReference type="Gene3D" id="1.10.3720.10">
    <property type="entry name" value="MetI-like"/>
    <property type="match status" value="2"/>
</dbReference>
<dbReference type="Proteomes" id="UP000007947">
    <property type="component" value="Chromosome"/>
</dbReference>
<dbReference type="GO" id="GO:0055085">
    <property type="term" value="P:transmembrane transport"/>
    <property type="evidence" value="ECO:0007669"/>
    <property type="project" value="InterPro"/>
</dbReference>
<keyword evidence="11" id="KW-1185">Reference proteome</keyword>
<evidence type="ECO:0000256" key="3">
    <source>
        <dbReference type="ARBA" id="ARBA00022475"/>
    </source>
</evidence>
<feature type="compositionally biased region" description="Polar residues" evidence="8">
    <location>
        <begin position="293"/>
        <end position="311"/>
    </location>
</feature>
<keyword evidence="6 7" id="KW-0472">Membrane</keyword>
<evidence type="ECO:0000256" key="5">
    <source>
        <dbReference type="ARBA" id="ARBA00022989"/>
    </source>
</evidence>
<feature type="transmembrane region" description="Helical" evidence="7">
    <location>
        <begin position="52"/>
        <end position="71"/>
    </location>
</feature>
<feature type="transmembrane region" description="Helical" evidence="7">
    <location>
        <begin position="230"/>
        <end position="250"/>
    </location>
</feature>
<gene>
    <name evidence="10" type="ordered locus">MLP_07020</name>
</gene>
<keyword evidence="3" id="KW-1003">Cell membrane</keyword>
<dbReference type="PANTHER" id="PTHR43744">
    <property type="entry name" value="ABC TRANSPORTER PERMEASE PROTEIN MG189-RELATED-RELATED"/>
    <property type="match status" value="1"/>
</dbReference>
<keyword evidence="4 7" id="KW-0812">Transmembrane</keyword>
<keyword evidence="5 7" id="KW-1133">Transmembrane helix</keyword>
<dbReference type="PROSITE" id="PS50928">
    <property type="entry name" value="ABC_TM1"/>
    <property type="match status" value="1"/>
</dbReference>
<organism evidence="10 11">
    <name type="scientific">Microlunatus phosphovorus (strain ATCC 700054 / DSM 10555 / JCM 9379 / NBRC 101784 / NCIMB 13414 / VKM Ac-1990 / NM-1)</name>
    <dbReference type="NCBI Taxonomy" id="1032480"/>
    <lineage>
        <taxon>Bacteria</taxon>
        <taxon>Bacillati</taxon>
        <taxon>Actinomycetota</taxon>
        <taxon>Actinomycetes</taxon>
        <taxon>Propionibacteriales</taxon>
        <taxon>Propionibacteriaceae</taxon>
        <taxon>Microlunatus</taxon>
    </lineage>
</organism>
<dbReference type="PANTHER" id="PTHR43744:SF12">
    <property type="entry name" value="ABC TRANSPORTER PERMEASE PROTEIN MG189-RELATED"/>
    <property type="match status" value="1"/>
</dbReference>
<feature type="domain" description="ABC transmembrane type-1" evidence="9">
    <location>
        <begin position="1"/>
        <end position="251"/>
    </location>
</feature>
<dbReference type="eggNOG" id="COG0395">
    <property type="taxonomic scope" value="Bacteria"/>
</dbReference>
<comment type="subcellular location">
    <subcellularLocation>
        <location evidence="1 7">Cell membrane</location>
        <topology evidence="1 7">Multi-pass membrane protein</topology>
    </subcellularLocation>
</comment>
<evidence type="ECO:0000256" key="1">
    <source>
        <dbReference type="ARBA" id="ARBA00004651"/>
    </source>
</evidence>